<gene>
    <name evidence="2" type="ordered locus">XCV4379</name>
</gene>
<accession>Q3BMA3</accession>
<dbReference type="AlphaFoldDB" id="Q3BMA3"/>
<dbReference type="KEGG" id="xcv:XCV4379"/>
<reference evidence="2 3" key="1">
    <citation type="journal article" date="2005" name="J. Bacteriol.">
        <title>Insights into genome plasticity and pathogenicity of the plant pathogenic Bacterium Xanthomonas campestris pv. vesicatoria revealed by the complete genome sequence.</title>
        <authorList>
            <person name="Thieme F."/>
            <person name="Koebnik R."/>
            <person name="Bekel T."/>
            <person name="Berger C."/>
            <person name="Boch J."/>
            <person name="Buettner D."/>
            <person name="Caldana C."/>
            <person name="Gaigalat L."/>
            <person name="Goesmann A."/>
            <person name="Kay S."/>
            <person name="Kirchner O."/>
            <person name="Lanz C."/>
            <person name="Linke B."/>
            <person name="McHardy A.C."/>
            <person name="Meyer F."/>
            <person name="Mittenhuber G."/>
            <person name="Nies D.H."/>
            <person name="Niesbach-Kloesgen U."/>
            <person name="Patschkowski T."/>
            <person name="Rueckert C."/>
            <person name="Rupp O."/>
            <person name="Schneicker S."/>
            <person name="Schuster S.C."/>
            <person name="Vorhoelter F.J."/>
            <person name="Weber E."/>
            <person name="Puehler A."/>
            <person name="Bonas U."/>
            <person name="Bartels D."/>
            <person name="Kaiser O."/>
        </authorList>
    </citation>
    <scope>NUCLEOTIDE SEQUENCE [LARGE SCALE GENOMIC DNA]</scope>
    <source>
        <strain evidence="2 3">85-10</strain>
    </source>
</reference>
<dbReference type="Proteomes" id="UP000007069">
    <property type="component" value="Chromosome"/>
</dbReference>
<organism evidence="3">
    <name type="scientific">Xanthomonas euvesicatoria pv. vesicatoria (strain 85-10)</name>
    <name type="common">Xanthomonas campestris pv. vesicatoria</name>
    <dbReference type="NCBI Taxonomy" id="316273"/>
    <lineage>
        <taxon>Bacteria</taxon>
        <taxon>Pseudomonadati</taxon>
        <taxon>Pseudomonadota</taxon>
        <taxon>Gammaproteobacteria</taxon>
        <taxon>Lysobacterales</taxon>
        <taxon>Lysobacteraceae</taxon>
        <taxon>Xanthomonas</taxon>
    </lineage>
</organism>
<sequence length="430" mass="46986">MDDSGRRSAHKDMPIRCRRSSAATLCKAADAIDGVAHVSVVRRQRAWASRNGHGTYSPSCGRPMQPRGWTTGIAATVVRAPLSFRWRRHRPARAVRREPAKIARFIVDPVPVDAMRPSLYAPLSFIACTALALGACKPADTQPAPHAQEATATADADASAAASKAATSSTTAPAGDDNLNAVLWMQRSEEYRAVAEQTYRAAADKLDAALKQSNWDALVPEERGNAATGLKPAVVLDVDETVLDNSPYQARLLRDGKEYDELSWDQWVAEKKATAIPGVVDFAKAANARGITLIYISNRAVHLKDATLANLRSVGLPVADDSVFLGLGTVVPGCEQNGSEKNCRRQLAGQKYRVLMQFGDQLGDFVQVTANTGQARGALLQQYHDWFGERWWMLPNPSYGGWEPAQFNNDYAQPWQKRHDAKRAALEVAR</sequence>
<evidence type="ECO:0000313" key="3">
    <source>
        <dbReference type="Proteomes" id="UP000007069"/>
    </source>
</evidence>
<dbReference type="Gene3D" id="3.40.50.1000">
    <property type="entry name" value="HAD superfamily/HAD-like"/>
    <property type="match status" value="1"/>
</dbReference>
<dbReference type="InterPro" id="IPR036412">
    <property type="entry name" value="HAD-like_sf"/>
</dbReference>
<dbReference type="CDD" id="cd07534">
    <property type="entry name" value="HAD_CAP"/>
    <property type="match status" value="1"/>
</dbReference>
<dbReference type="EMBL" id="AM039952">
    <property type="protein sequence ID" value="CAJ26110.1"/>
    <property type="molecule type" value="Genomic_DNA"/>
</dbReference>
<dbReference type="PANTHER" id="PTHR31284:SF10">
    <property type="entry name" value="ACID PHOSPHATASE-LIKE PROTEIN"/>
    <property type="match status" value="1"/>
</dbReference>
<keyword evidence="1" id="KW-0732">Signal</keyword>
<evidence type="ECO:0000313" key="2">
    <source>
        <dbReference type="EMBL" id="CAJ26110.1"/>
    </source>
</evidence>
<dbReference type="InterPro" id="IPR006423">
    <property type="entry name" value="Lipo_e_P4"/>
</dbReference>
<dbReference type="InterPro" id="IPR023214">
    <property type="entry name" value="HAD_sf"/>
</dbReference>
<dbReference type="SFLD" id="SFLDG01125">
    <property type="entry name" value="C1.1:_Acid_Phosphatase_Like"/>
    <property type="match status" value="1"/>
</dbReference>
<dbReference type="SUPFAM" id="SSF56784">
    <property type="entry name" value="HAD-like"/>
    <property type="match status" value="1"/>
</dbReference>
<dbReference type="STRING" id="456327.BJD11_23515"/>
<protein>
    <submittedName>
        <fullName evidence="2">Putative acid phosphatase</fullName>
    </submittedName>
</protein>
<proteinExistence type="predicted"/>
<dbReference type="HOGENOM" id="CLU_052352_0_0_6"/>
<evidence type="ECO:0000256" key="1">
    <source>
        <dbReference type="ARBA" id="ARBA00022729"/>
    </source>
</evidence>
<dbReference type="GO" id="GO:0009279">
    <property type="term" value="C:cell outer membrane"/>
    <property type="evidence" value="ECO:0007669"/>
    <property type="project" value="InterPro"/>
</dbReference>
<dbReference type="SFLD" id="SFLDS00003">
    <property type="entry name" value="Haloacid_Dehalogenase"/>
    <property type="match status" value="1"/>
</dbReference>
<dbReference type="Pfam" id="PF03767">
    <property type="entry name" value="Acid_phosphat_B"/>
    <property type="match status" value="1"/>
</dbReference>
<dbReference type="eggNOG" id="COG2503">
    <property type="taxonomic scope" value="Bacteria"/>
</dbReference>
<dbReference type="PANTHER" id="PTHR31284">
    <property type="entry name" value="ACID PHOSPHATASE-LIKE PROTEIN"/>
    <property type="match status" value="1"/>
</dbReference>
<dbReference type="InterPro" id="IPR005519">
    <property type="entry name" value="Acid_phosphat_B-like"/>
</dbReference>
<name>Q3BMA3_XANE5</name>